<evidence type="ECO:0000256" key="1">
    <source>
        <dbReference type="ARBA" id="ARBA00022801"/>
    </source>
</evidence>
<sequence>MFVLWENKIVTTKRGTFEIFIKGEGPPLCVTHIYSEFNVTGDMFANTFTQTNQVFLVNLREAGNSAKAEKAYQLSMIESVLDLEAIREALGFSSWHFAGHSTGGIIGLVYGFWTSASLNSLIVVGSAAREYSNYSSESIYHREHPQFTRMQELIELLKRDDLTEEERKAVTRERNKLSLFNPENYDYYFPSSIHKKMAASRMEFFNRELVIYDITRKLHMITVRTLILCGKYDVQCPLSFSEEIHSLIPDSVLKVFEQSNHYPFLEESTAFLGEIKRFMAVQ</sequence>
<dbReference type="Gene3D" id="6.10.140.700">
    <property type="match status" value="1"/>
</dbReference>
<dbReference type="PANTHER" id="PTHR43798">
    <property type="entry name" value="MONOACYLGLYCEROL LIPASE"/>
    <property type="match status" value="1"/>
</dbReference>
<dbReference type="Pfam" id="PF00561">
    <property type="entry name" value="Abhydrolase_1"/>
    <property type="match status" value="1"/>
</dbReference>
<name>A0ABS2QME4_9BACI</name>
<dbReference type="Gene3D" id="3.40.50.1820">
    <property type="entry name" value="alpha/beta hydrolase"/>
    <property type="match status" value="1"/>
</dbReference>
<proteinExistence type="predicted"/>
<accession>A0ABS2QME4</accession>
<dbReference type="InterPro" id="IPR050266">
    <property type="entry name" value="AB_hydrolase_sf"/>
</dbReference>
<organism evidence="3 4">
    <name type="scientific">Peribacillus deserti</name>
    <dbReference type="NCBI Taxonomy" id="673318"/>
    <lineage>
        <taxon>Bacteria</taxon>
        <taxon>Bacillati</taxon>
        <taxon>Bacillota</taxon>
        <taxon>Bacilli</taxon>
        <taxon>Bacillales</taxon>
        <taxon>Bacillaceae</taxon>
        <taxon>Peribacillus</taxon>
    </lineage>
</organism>
<keyword evidence="4" id="KW-1185">Reference proteome</keyword>
<dbReference type="InterPro" id="IPR029058">
    <property type="entry name" value="AB_hydrolase_fold"/>
</dbReference>
<protein>
    <submittedName>
        <fullName evidence="3">Proline iminopeptidase</fullName>
        <ecNumber evidence="3">3.4.11.5</ecNumber>
    </submittedName>
</protein>
<dbReference type="SUPFAM" id="SSF53474">
    <property type="entry name" value="alpha/beta-Hydrolases"/>
    <property type="match status" value="1"/>
</dbReference>
<dbReference type="Proteomes" id="UP000823486">
    <property type="component" value="Unassembled WGS sequence"/>
</dbReference>
<dbReference type="InterPro" id="IPR000073">
    <property type="entry name" value="AB_hydrolase_1"/>
</dbReference>
<keyword evidence="1 3" id="KW-0378">Hydrolase</keyword>
<dbReference type="EMBL" id="JAFBFI010000016">
    <property type="protein sequence ID" value="MBM7693929.1"/>
    <property type="molecule type" value="Genomic_DNA"/>
</dbReference>
<gene>
    <name evidence="3" type="ORF">JOC77_003373</name>
</gene>
<keyword evidence="3" id="KW-0645">Protease</keyword>
<keyword evidence="3" id="KW-0031">Aminopeptidase</keyword>
<dbReference type="PANTHER" id="PTHR43798:SF31">
    <property type="entry name" value="AB HYDROLASE SUPERFAMILY PROTEIN YCLE"/>
    <property type="match status" value="1"/>
</dbReference>
<evidence type="ECO:0000259" key="2">
    <source>
        <dbReference type="Pfam" id="PF00561"/>
    </source>
</evidence>
<dbReference type="EC" id="3.4.11.5" evidence="3"/>
<evidence type="ECO:0000313" key="4">
    <source>
        <dbReference type="Proteomes" id="UP000823486"/>
    </source>
</evidence>
<reference evidence="3 4" key="1">
    <citation type="submission" date="2021-01" db="EMBL/GenBank/DDBJ databases">
        <title>Genomic Encyclopedia of Type Strains, Phase IV (KMG-IV): sequencing the most valuable type-strain genomes for metagenomic binning, comparative biology and taxonomic classification.</title>
        <authorList>
            <person name="Goeker M."/>
        </authorList>
    </citation>
    <scope>NUCLEOTIDE SEQUENCE [LARGE SCALE GENOMIC DNA]</scope>
    <source>
        <strain evidence="3 4">DSM 105482</strain>
    </source>
</reference>
<dbReference type="RefSeq" id="WP_204545147.1">
    <property type="nucleotide sequence ID" value="NZ_JAFBFI010000016.1"/>
</dbReference>
<feature type="domain" description="AB hydrolase-1" evidence="2">
    <location>
        <begin position="53"/>
        <end position="267"/>
    </location>
</feature>
<evidence type="ECO:0000313" key="3">
    <source>
        <dbReference type="EMBL" id="MBM7693929.1"/>
    </source>
</evidence>
<comment type="caution">
    <text evidence="3">The sequence shown here is derived from an EMBL/GenBank/DDBJ whole genome shotgun (WGS) entry which is preliminary data.</text>
</comment>
<dbReference type="GO" id="GO:0004177">
    <property type="term" value="F:aminopeptidase activity"/>
    <property type="evidence" value="ECO:0007669"/>
    <property type="project" value="UniProtKB-KW"/>
</dbReference>